<dbReference type="InterPro" id="IPR003140">
    <property type="entry name" value="PLipase/COase/thioEstase"/>
</dbReference>
<dbReference type="Proteomes" id="UP000016923">
    <property type="component" value="Unassembled WGS sequence"/>
</dbReference>
<gene>
    <name evidence="3" type="ORF">F503_03865</name>
</gene>
<protein>
    <submittedName>
        <fullName evidence="3">Phospholipase carboxylesterase</fullName>
    </submittedName>
</protein>
<feature type="domain" description="Phospholipase/carboxylesterase/thioesterase" evidence="2">
    <location>
        <begin position="70"/>
        <end position="193"/>
    </location>
</feature>
<sequence>MVNVDLIEKGFGPVHIVEPQAGHPHTHTAILLHGRGSTGEEFAEELFETCLSHDRGPNIPDDQRPTLADRLPTWRWVFPSSPSTWNAAFEECMPAWFEAHSLADPTLRQDLQPPGLMASVQHVEQMIDEETKTLREAGHASDARARLVLGGISLGGAVALWALLGTKQPEQPLGGFAIASTWLPFAKEVETHLARGKARGEDEKEGSRFVQSFVAPLDRHLRQRQEQDQKTLSVLDTPVFVGHGRDDAYVDIELGRQVEQVLTGVGFTVQWQEYEGAEQEGHWIKEPEEMDDLRTFFDVVASRAL</sequence>
<name>S3CWT2_OPHP1</name>
<dbReference type="AlphaFoldDB" id="S3CWT2"/>
<dbReference type="GO" id="GO:0052689">
    <property type="term" value="F:carboxylic ester hydrolase activity"/>
    <property type="evidence" value="ECO:0007669"/>
    <property type="project" value="TreeGrafter"/>
</dbReference>
<dbReference type="PANTHER" id="PTHR10655">
    <property type="entry name" value="LYSOPHOSPHOLIPASE-RELATED"/>
    <property type="match status" value="1"/>
</dbReference>
<reference evidence="3 4" key="1">
    <citation type="journal article" date="2013" name="BMC Genomics">
        <title>The genome and transcriptome of the pine saprophyte Ophiostoma piceae, and a comparison with the bark beetle-associated pine pathogen Grosmannia clavigera.</title>
        <authorList>
            <person name="Haridas S."/>
            <person name="Wang Y."/>
            <person name="Lim L."/>
            <person name="Massoumi Alamouti S."/>
            <person name="Jackman S."/>
            <person name="Docking R."/>
            <person name="Robertson G."/>
            <person name="Birol I."/>
            <person name="Bohlmann J."/>
            <person name="Breuil C."/>
        </authorList>
    </citation>
    <scope>NUCLEOTIDE SEQUENCE [LARGE SCALE GENOMIC DNA]</scope>
    <source>
        <strain evidence="3 4">UAMH 11346</strain>
    </source>
</reference>
<evidence type="ECO:0000313" key="4">
    <source>
        <dbReference type="Proteomes" id="UP000016923"/>
    </source>
</evidence>
<proteinExistence type="inferred from homology"/>
<dbReference type="Gene3D" id="3.40.50.1820">
    <property type="entry name" value="alpha/beta hydrolase"/>
    <property type="match status" value="1"/>
</dbReference>
<organism evidence="3 4">
    <name type="scientific">Ophiostoma piceae (strain UAMH 11346)</name>
    <name type="common">Sap stain fungus</name>
    <dbReference type="NCBI Taxonomy" id="1262450"/>
    <lineage>
        <taxon>Eukaryota</taxon>
        <taxon>Fungi</taxon>
        <taxon>Dikarya</taxon>
        <taxon>Ascomycota</taxon>
        <taxon>Pezizomycotina</taxon>
        <taxon>Sordariomycetes</taxon>
        <taxon>Sordariomycetidae</taxon>
        <taxon>Ophiostomatales</taxon>
        <taxon>Ophiostomataceae</taxon>
        <taxon>Ophiostoma</taxon>
    </lineage>
</organism>
<dbReference type="STRING" id="1262450.S3CWT2"/>
<accession>S3CWT2</accession>
<dbReference type="InterPro" id="IPR029058">
    <property type="entry name" value="AB_hydrolase_fold"/>
</dbReference>
<dbReference type="SUPFAM" id="SSF53474">
    <property type="entry name" value="alpha/beta-Hydrolases"/>
    <property type="match status" value="1"/>
</dbReference>
<dbReference type="EMBL" id="KE148157">
    <property type="protein sequence ID" value="EPE05260.1"/>
    <property type="molecule type" value="Genomic_DNA"/>
</dbReference>
<dbReference type="GO" id="GO:0005737">
    <property type="term" value="C:cytoplasm"/>
    <property type="evidence" value="ECO:0007669"/>
    <property type="project" value="TreeGrafter"/>
</dbReference>
<dbReference type="HOGENOM" id="CLU_049413_2_2_1"/>
<dbReference type="Pfam" id="PF02230">
    <property type="entry name" value="Abhydrolase_2"/>
    <property type="match status" value="1"/>
</dbReference>
<dbReference type="GO" id="GO:0008474">
    <property type="term" value="F:palmitoyl-(protein) hydrolase activity"/>
    <property type="evidence" value="ECO:0007669"/>
    <property type="project" value="TreeGrafter"/>
</dbReference>
<dbReference type="InterPro" id="IPR050565">
    <property type="entry name" value="LYPA1-2/EST-like"/>
</dbReference>
<dbReference type="OMA" id="HGTDDAY"/>
<keyword evidence="4" id="KW-1185">Reference proteome</keyword>
<comment type="similarity">
    <text evidence="1">Belongs to the AB hydrolase superfamily. AB hydrolase 2 family.</text>
</comment>
<dbReference type="eggNOG" id="KOG2112">
    <property type="taxonomic scope" value="Eukaryota"/>
</dbReference>
<evidence type="ECO:0000256" key="1">
    <source>
        <dbReference type="ARBA" id="ARBA00006499"/>
    </source>
</evidence>
<evidence type="ECO:0000259" key="2">
    <source>
        <dbReference type="Pfam" id="PF02230"/>
    </source>
</evidence>
<evidence type="ECO:0000313" key="3">
    <source>
        <dbReference type="EMBL" id="EPE05260.1"/>
    </source>
</evidence>
<dbReference type="VEuPathDB" id="FungiDB:F503_03865"/>
<dbReference type="OrthoDB" id="2418081at2759"/>
<dbReference type="PANTHER" id="PTHR10655:SF63">
    <property type="entry name" value="PHOSPHOLIPASE_CARBOXYLESTERASE_THIOESTERASE DOMAIN-CONTAINING PROTEIN"/>
    <property type="match status" value="1"/>
</dbReference>